<evidence type="ECO:0000259" key="2">
    <source>
        <dbReference type="Pfam" id="PF14949"/>
    </source>
</evidence>
<evidence type="ECO:0000313" key="3">
    <source>
        <dbReference type="EMBL" id="CAB0042792.1"/>
    </source>
</evidence>
<accession>A0A6H5IWS9</accession>
<dbReference type="PANTHER" id="PTHR46536:SF3">
    <property type="entry name" value="ARF7 EFFECTOR PROTEIN C-TERMINAL DOMAIN-CONTAINING PROTEIN"/>
    <property type="match status" value="1"/>
</dbReference>
<name>A0A6H5IWS9_9HYME</name>
<dbReference type="InterPro" id="IPR029264">
    <property type="entry name" value="ARF7EP_C"/>
</dbReference>
<feature type="region of interest" description="Disordered" evidence="1">
    <location>
        <begin position="222"/>
        <end position="315"/>
    </location>
</feature>
<feature type="compositionally biased region" description="Polar residues" evidence="1">
    <location>
        <begin position="72"/>
        <end position="87"/>
    </location>
</feature>
<protein>
    <recommendedName>
        <fullName evidence="2">ARF7 effector protein C-terminal domain-containing protein</fullName>
    </recommendedName>
</protein>
<dbReference type="Pfam" id="PF14949">
    <property type="entry name" value="ARF7EP_C"/>
    <property type="match status" value="1"/>
</dbReference>
<feature type="compositionally biased region" description="Basic and acidic residues" evidence="1">
    <location>
        <begin position="240"/>
        <end position="257"/>
    </location>
</feature>
<dbReference type="OrthoDB" id="5984406at2759"/>
<dbReference type="EMBL" id="CADCXV010001217">
    <property type="protein sequence ID" value="CAB0042792.1"/>
    <property type="molecule type" value="Genomic_DNA"/>
</dbReference>
<organism evidence="3 4">
    <name type="scientific">Trichogramma brassicae</name>
    <dbReference type="NCBI Taxonomy" id="86971"/>
    <lineage>
        <taxon>Eukaryota</taxon>
        <taxon>Metazoa</taxon>
        <taxon>Ecdysozoa</taxon>
        <taxon>Arthropoda</taxon>
        <taxon>Hexapoda</taxon>
        <taxon>Insecta</taxon>
        <taxon>Pterygota</taxon>
        <taxon>Neoptera</taxon>
        <taxon>Endopterygota</taxon>
        <taxon>Hymenoptera</taxon>
        <taxon>Apocrita</taxon>
        <taxon>Proctotrupomorpha</taxon>
        <taxon>Chalcidoidea</taxon>
        <taxon>Trichogrammatidae</taxon>
        <taxon>Trichogramma</taxon>
    </lineage>
</organism>
<gene>
    <name evidence="3" type="ORF">TBRA_LOCUS14391</name>
</gene>
<feature type="region of interest" description="Disordered" evidence="1">
    <location>
        <begin position="59"/>
        <end position="96"/>
    </location>
</feature>
<dbReference type="Proteomes" id="UP000479190">
    <property type="component" value="Unassembled WGS sequence"/>
</dbReference>
<sequence>MKYIIIGEFGNFYYINQKLVLLDSKLSGTAKASGPAQRGVLLNFKNSLQRIQTPLTSYMAIRTPPTPPPHNCSHSSPRSSDNYQSTGARKRTSTDAEHRIQSQYGCGAMNGHVDSSLGNSIKIPAAVSGSNKTHLIPVAVMKPNSGDKPYCFEFNKNGKLVYSDKINFFKGWNPDERERKKLEARIRTITHVASKRSARRELEEKFKAPKERQVLKNILQELEEKPEPAAKPKQVSSKNVPRELEENHKSPEEREILKSMPQKPAAAKPEPKSKSSKPAAKFEPQAKFKTTPKPKTAAKSGESAAKAKPVKRGEIHEQLYDENGIFIPTQENLCDCLDKECPGCHFPCPTCSSTKCGNPCR</sequence>
<keyword evidence="4" id="KW-1185">Reference proteome</keyword>
<proteinExistence type="predicted"/>
<feature type="domain" description="ARF7 effector protein C-terminal" evidence="2">
    <location>
        <begin position="293"/>
        <end position="361"/>
    </location>
</feature>
<dbReference type="PANTHER" id="PTHR46536">
    <property type="entry name" value="ARL14 EFFECTOR PROTEIN"/>
    <property type="match status" value="1"/>
</dbReference>
<reference evidence="3 4" key="1">
    <citation type="submission" date="2020-02" db="EMBL/GenBank/DDBJ databases">
        <authorList>
            <person name="Ferguson B K."/>
        </authorList>
    </citation>
    <scope>NUCLEOTIDE SEQUENCE [LARGE SCALE GENOMIC DNA]</scope>
</reference>
<evidence type="ECO:0000313" key="4">
    <source>
        <dbReference type="Proteomes" id="UP000479190"/>
    </source>
</evidence>
<evidence type="ECO:0000256" key="1">
    <source>
        <dbReference type="SAM" id="MobiDB-lite"/>
    </source>
</evidence>
<dbReference type="AlphaFoldDB" id="A0A6H5IWS9"/>
<feature type="compositionally biased region" description="Low complexity" evidence="1">
    <location>
        <begin position="276"/>
        <end position="307"/>
    </location>
</feature>